<evidence type="ECO:0008006" key="5">
    <source>
        <dbReference type="Google" id="ProtNLM"/>
    </source>
</evidence>
<evidence type="ECO:0000256" key="2">
    <source>
        <dbReference type="SAM" id="SignalP"/>
    </source>
</evidence>
<keyword evidence="2" id="KW-0732">Signal</keyword>
<evidence type="ECO:0000256" key="1">
    <source>
        <dbReference type="SAM" id="MobiDB-lite"/>
    </source>
</evidence>
<feature type="chain" id="PRO_5011595156" description="LTXXQ motif family protein" evidence="2">
    <location>
        <begin position="23"/>
        <end position="279"/>
    </location>
</feature>
<proteinExistence type="predicted"/>
<organism evidence="3 4">
    <name type="scientific">Planctomicrobium piriforme</name>
    <dbReference type="NCBI Taxonomy" id="1576369"/>
    <lineage>
        <taxon>Bacteria</taxon>
        <taxon>Pseudomonadati</taxon>
        <taxon>Planctomycetota</taxon>
        <taxon>Planctomycetia</taxon>
        <taxon>Planctomycetales</taxon>
        <taxon>Planctomycetaceae</taxon>
        <taxon>Planctomicrobium</taxon>
    </lineage>
</organism>
<feature type="compositionally biased region" description="Gly residues" evidence="1">
    <location>
        <begin position="26"/>
        <end position="44"/>
    </location>
</feature>
<dbReference type="RefSeq" id="WP_092047411.1">
    <property type="nucleotide sequence ID" value="NZ_FOQD01000001.1"/>
</dbReference>
<reference evidence="4" key="1">
    <citation type="submission" date="2016-10" db="EMBL/GenBank/DDBJ databases">
        <authorList>
            <person name="Varghese N."/>
            <person name="Submissions S."/>
        </authorList>
    </citation>
    <scope>NUCLEOTIDE SEQUENCE [LARGE SCALE GENOMIC DNA]</scope>
    <source>
        <strain evidence="4">DSM 26348</strain>
    </source>
</reference>
<keyword evidence="4" id="KW-1185">Reference proteome</keyword>
<protein>
    <recommendedName>
        <fullName evidence="5">LTXXQ motif family protein</fullName>
    </recommendedName>
</protein>
<evidence type="ECO:0000313" key="3">
    <source>
        <dbReference type="EMBL" id="SFH60110.1"/>
    </source>
</evidence>
<name>A0A1I3BD89_9PLAN</name>
<dbReference type="AlphaFoldDB" id="A0A1I3BD89"/>
<feature type="region of interest" description="Disordered" evidence="1">
    <location>
        <begin position="239"/>
        <end position="279"/>
    </location>
</feature>
<gene>
    <name evidence="3" type="ORF">SAMN05421753_101382</name>
</gene>
<feature type="signal peptide" evidence="2">
    <location>
        <begin position="1"/>
        <end position="22"/>
    </location>
</feature>
<evidence type="ECO:0000313" key="4">
    <source>
        <dbReference type="Proteomes" id="UP000199518"/>
    </source>
</evidence>
<dbReference type="Proteomes" id="UP000199518">
    <property type="component" value="Unassembled WGS sequence"/>
</dbReference>
<feature type="compositionally biased region" description="Basic and acidic residues" evidence="1">
    <location>
        <begin position="269"/>
        <end position="279"/>
    </location>
</feature>
<dbReference type="Gene3D" id="1.20.120.1490">
    <property type="match status" value="1"/>
</dbReference>
<feature type="region of interest" description="Disordered" evidence="1">
    <location>
        <begin position="22"/>
        <end position="44"/>
    </location>
</feature>
<sequence>MVRHTKWLAVAALLIAVAPAMAQRPEGGGGPGGGRGGFGGGMGMRGPSSKWSLLSVPAVQSELALSEEQKTKVQPLVDSMREAMRGGNPGDFEALRDLPEDQRREKMTAMAAERAETQKKVTAEYQPKFSEVLDEVQLQRLQQIYWQSQGTNALRDDDLAAALQISPEQKENITTVNAEFMSQMGRGMGNRGGGGGGGDNQARPDFEQMRQEMQARTEKRDAALLDVLTADQKTKFAELKGAEFDVSQLRGPGGPGGQGRRGGPGGDRPGSDRPARPGT</sequence>
<accession>A0A1I3BD89</accession>
<dbReference type="EMBL" id="FOQD01000001">
    <property type="protein sequence ID" value="SFH60110.1"/>
    <property type="molecule type" value="Genomic_DNA"/>
</dbReference>
<feature type="compositionally biased region" description="Gly residues" evidence="1">
    <location>
        <begin position="251"/>
        <end position="268"/>
    </location>
</feature>